<dbReference type="InterPro" id="IPR004837">
    <property type="entry name" value="NaCa_Exmemb"/>
</dbReference>
<feature type="transmembrane region" description="Helical" evidence="5">
    <location>
        <begin position="299"/>
        <end position="315"/>
    </location>
</feature>
<dbReference type="GO" id="GO:0005262">
    <property type="term" value="F:calcium channel activity"/>
    <property type="evidence" value="ECO:0007669"/>
    <property type="project" value="TreeGrafter"/>
</dbReference>
<feature type="transmembrane region" description="Helical" evidence="5">
    <location>
        <begin position="167"/>
        <end position="187"/>
    </location>
</feature>
<dbReference type="PANTHER" id="PTHR10846:SF8">
    <property type="entry name" value="INNER MEMBRANE PROTEIN YRBG"/>
    <property type="match status" value="1"/>
</dbReference>
<feature type="transmembrane region" description="Helical" evidence="5">
    <location>
        <begin position="6"/>
        <end position="23"/>
    </location>
</feature>
<dbReference type="GO" id="GO:0008273">
    <property type="term" value="F:calcium, potassium:sodium antiporter activity"/>
    <property type="evidence" value="ECO:0007669"/>
    <property type="project" value="TreeGrafter"/>
</dbReference>
<protein>
    <submittedName>
        <fullName evidence="7">Sodium:proton exchanger</fullName>
    </submittedName>
</protein>
<feature type="domain" description="Sodium/calcium exchanger membrane region" evidence="6">
    <location>
        <begin position="172"/>
        <end position="314"/>
    </location>
</feature>
<evidence type="ECO:0000313" key="7">
    <source>
        <dbReference type="EMBL" id="PIR76951.1"/>
    </source>
</evidence>
<proteinExistence type="predicted"/>
<feature type="domain" description="Sodium/calcium exchanger membrane region" evidence="6">
    <location>
        <begin position="5"/>
        <end position="152"/>
    </location>
</feature>
<dbReference type="NCBIfam" id="TIGR00367">
    <property type="entry name" value="calcium/sodium antiporter"/>
    <property type="match status" value="1"/>
</dbReference>
<feature type="transmembrane region" description="Helical" evidence="5">
    <location>
        <begin position="68"/>
        <end position="90"/>
    </location>
</feature>
<evidence type="ECO:0000256" key="3">
    <source>
        <dbReference type="ARBA" id="ARBA00022989"/>
    </source>
</evidence>
<dbReference type="PANTHER" id="PTHR10846">
    <property type="entry name" value="SODIUM/POTASSIUM/CALCIUM EXCHANGER"/>
    <property type="match status" value="1"/>
</dbReference>
<evidence type="ECO:0000256" key="1">
    <source>
        <dbReference type="ARBA" id="ARBA00004141"/>
    </source>
</evidence>
<feature type="transmembrane region" description="Helical" evidence="5">
    <location>
        <begin position="102"/>
        <end position="118"/>
    </location>
</feature>
<evidence type="ECO:0000256" key="2">
    <source>
        <dbReference type="ARBA" id="ARBA00022692"/>
    </source>
</evidence>
<keyword evidence="3 5" id="KW-1133">Transmembrane helix</keyword>
<evidence type="ECO:0000256" key="5">
    <source>
        <dbReference type="SAM" id="Phobius"/>
    </source>
</evidence>
<sequence>MLIPIFFLVIGIVVLIGGAEMLVRGSSSIAKRWGISSIVIGLTVVAFGTSAPELVVNMLSATQGSTDLAIGNIVGSNMANILLILGIGALMTTLKVKEGTTFKEIPFALLAIVLVVIMGNDGLLDGTVQNVLSRTDGLAFIAFFIIFLYYTFGISRAKGEKDAVETYSWSTSVLMFLLGLVGLVLGGKWIVDSAITIAAAAGLSESLIGLTVVALGTSLPELATTIVAVRKGHTDLAIGNVIGSNIFNVFWILGLTSVVKPIPFDVNTNLDVIFTTFGTLLLFLFMFIGKRHRLERWQGVLFILLYIGYMVFAIVR</sequence>
<dbReference type="Pfam" id="PF01699">
    <property type="entry name" value="Na_Ca_ex"/>
    <property type="match status" value="2"/>
</dbReference>
<keyword evidence="4 5" id="KW-0472">Membrane</keyword>
<feature type="transmembrane region" description="Helical" evidence="5">
    <location>
        <begin position="236"/>
        <end position="258"/>
    </location>
</feature>
<evidence type="ECO:0000313" key="8">
    <source>
        <dbReference type="Proteomes" id="UP000228528"/>
    </source>
</evidence>
<dbReference type="Proteomes" id="UP000228528">
    <property type="component" value="Unassembled WGS sequence"/>
</dbReference>
<gene>
    <name evidence="7" type="ORF">COU30_05065</name>
</gene>
<reference evidence="8" key="1">
    <citation type="submission" date="2017-09" db="EMBL/GenBank/DDBJ databases">
        <title>Depth-based differentiation of microbial function through sediment-hosted aquifers and enrichment of novel symbionts in the deep terrestrial subsurface.</title>
        <authorList>
            <person name="Probst A.J."/>
            <person name="Ladd B."/>
            <person name="Jarett J.K."/>
            <person name="Geller-Mcgrath D.E."/>
            <person name="Sieber C.M.K."/>
            <person name="Emerson J.B."/>
            <person name="Anantharaman K."/>
            <person name="Thomas B.C."/>
            <person name="Malmstrom R."/>
            <person name="Stieglmeier M."/>
            <person name="Klingl A."/>
            <person name="Woyke T."/>
            <person name="Ryan C.M."/>
            <person name="Banfield J.F."/>
        </authorList>
    </citation>
    <scope>NUCLEOTIDE SEQUENCE [LARGE SCALE GENOMIC DNA]</scope>
</reference>
<dbReference type="GO" id="GO:0005886">
    <property type="term" value="C:plasma membrane"/>
    <property type="evidence" value="ECO:0007669"/>
    <property type="project" value="TreeGrafter"/>
</dbReference>
<feature type="transmembrane region" description="Helical" evidence="5">
    <location>
        <begin position="270"/>
        <end position="287"/>
    </location>
</feature>
<dbReference type="InterPro" id="IPR004481">
    <property type="entry name" value="K/Na/Ca-exchanger"/>
</dbReference>
<evidence type="ECO:0000256" key="4">
    <source>
        <dbReference type="ARBA" id="ARBA00023136"/>
    </source>
</evidence>
<feature type="transmembrane region" description="Helical" evidence="5">
    <location>
        <begin position="35"/>
        <end position="56"/>
    </location>
</feature>
<comment type="caution">
    <text evidence="7">The sequence shown here is derived from an EMBL/GenBank/DDBJ whole genome shotgun (WGS) entry which is preliminary data.</text>
</comment>
<dbReference type="GO" id="GO:0006874">
    <property type="term" value="P:intracellular calcium ion homeostasis"/>
    <property type="evidence" value="ECO:0007669"/>
    <property type="project" value="TreeGrafter"/>
</dbReference>
<keyword evidence="2 5" id="KW-0812">Transmembrane</keyword>
<comment type="subcellular location">
    <subcellularLocation>
        <location evidence="1">Membrane</location>
        <topology evidence="1">Multi-pass membrane protein</topology>
    </subcellularLocation>
</comment>
<dbReference type="InterPro" id="IPR044880">
    <property type="entry name" value="NCX_ion-bd_dom_sf"/>
</dbReference>
<dbReference type="EMBL" id="PFBW01000213">
    <property type="protein sequence ID" value="PIR76951.1"/>
    <property type="molecule type" value="Genomic_DNA"/>
</dbReference>
<organism evidence="7 8">
    <name type="scientific">Candidatus Magasanikbacteria bacterium CG10_big_fil_rev_8_21_14_0_10_38_6</name>
    <dbReference type="NCBI Taxonomy" id="1974647"/>
    <lineage>
        <taxon>Bacteria</taxon>
        <taxon>Candidatus Magasanikiibacteriota</taxon>
    </lineage>
</organism>
<name>A0A2M6NZT0_9BACT</name>
<evidence type="ECO:0000259" key="6">
    <source>
        <dbReference type="Pfam" id="PF01699"/>
    </source>
</evidence>
<feature type="transmembrane region" description="Helical" evidence="5">
    <location>
        <begin position="138"/>
        <end position="155"/>
    </location>
</feature>
<accession>A0A2M6NZT0</accession>
<dbReference type="AlphaFoldDB" id="A0A2M6NZT0"/>
<dbReference type="Gene3D" id="1.20.1420.30">
    <property type="entry name" value="NCX, central ion-binding region"/>
    <property type="match status" value="1"/>
</dbReference>
<dbReference type="Gene3D" id="6.10.280.80">
    <property type="entry name" value="NCX, peripheral helical region"/>
    <property type="match status" value="1"/>
</dbReference>